<accession>A0A385STC8</accession>
<evidence type="ECO:0000313" key="2">
    <source>
        <dbReference type="EMBL" id="AYB34459.1"/>
    </source>
</evidence>
<dbReference type="EMBL" id="CP032382">
    <property type="protein sequence ID" value="AYB34459.1"/>
    <property type="molecule type" value="Genomic_DNA"/>
</dbReference>
<dbReference type="Proteomes" id="UP000266183">
    <property type="component" value="Chromosome"/>
</dbReference>
<evidence type="ECO:0000313" key="3">
    <source>
        <dbReference type="Proteomes" id="UP000266183"/>
    </source>
</evidence>
<keyword evidence="1" id="KW-0812">Transmembrane</keyword>
<keyword evidence="3" id="KW-1185">Reference proteome</keyword>
<feature type="transmembrane region" description="Helical" evidence="1">
    <location>
        <begin position="12"/>
        <end position="29"/>
    </location>
</feature>
<dbReference type="AlphaFoldDB" id="A0A385STC8"/>
<keyword evidence="1" id="KW-1133">Transmembrane helix</keyword>
<evidence type="ECO:0000256" key="1">
    <source>
        <dbReference type="SAM" id="Phobius"/>
    </source>
</evidence>
<organism evidence="2 3">
    <name type="scientific">Chryseolinea soli</name>
    <dbReference type="NCBI Taxonomy" id="2321403"/>
    <lineage>
        <taxon>Bacteria</taxon>
        <taxon>Pseudomonadati</taxon>
        <taxon>Bacteroidota</taxon>
        <taxon>Cytophagia</taxon>
        <taxon>Cytophagales</taxon>
        <taxon>Fulvivirgaceae</taxon>
        <taxon>Chryseolinea</taxon>
    </lineage>
</organism>
<sequence>MTNATERKILRWVHIIASIPIIGYIYGPVAERPEAVIVVRFILFPAVVLTGLWMWKGLWLKNWWKKKMQTASR</sequence>
<name>A0A385STC8_9BACT</name>
<dbReference type="RefSeq" id="WP_119757718.1">
    <property type="nucleotide sequence ID" value="NZ_CP032382.1"/>
</dbReference>
<reference evidence="3" key="1">
    <citation type="submission" date="2018-09" db="EMBL/GenBank/DDBJ databases">
        <title>Chryseolinea sp. KIS68-18 isolated from soil.</title>
        <authorList>
            <person name="Weon H.-Y."/>
            <person name="Kwon S.-W."/>
            <person name="Lee S.A."/>
        </authorList>
    </citation>
    <scope>NUCLEOTIDE SEQUENCE [LARGE SCALE GENOMIC DNA]</scope>
    <source>
        <strain evidence="3">KIS68-18</strain>
    </source>
</reference>
<feature type="transmembrane region" description="Helical" evidence="1">
    <location>
        <begin position="35"/>
        <end position="55"/>
    </location>
</feature>
<proteinExistence type="predicted"/>
<gene>
    <name evidence="2" type="ORF">D4L85_29490</name>
</gene>
<keyword evidence="1" id="KW-0472">Membrane</keyword>
<protein>
    <recommendedName>
        <fullName evidence="4">DUF2269 family protein</fullName>
    </recommendedName>
</protein>
<evidence type="ECO:0008006" key="4">
    <source>
        <dbReference type="Google" id="ProtNLM"/>
    </source>
</evidence>
<dbReference type="KEGG" id="chk:D4L85_29490"/>